<organism evidence="1 2">
    <name type="scientific">Patella caerulea</name>
    <name type="common">Rayed Mediterranean limpet</name>
    <dbReference type="NCBI Taxonomy" id="87958"/>
    <lineage>
        <taxon>Eukaryota</taxon>
        <taxon>Metazoa</taxon>
        <taxon>Spiralia</taxon>
        <taxon>Lophotrochozoa</taxon>
        <taxon>Mollusca</taxon>
        <taxon>Gastropoda</taxon>
        <taxon>Patellogastropoda</taxon>
        <taxon>Patelloidea</taxon>
        <taxon>Patellidae</taxon>
        <taxon>Patella</taxon>
    </lineage>
</organism>
<dbReference type="AlphaFoldDB" id="A0AAN8PZB4"/>
<proteinExistence type="predicted"/>
<dbReference type="EMBL" id="JAZGQO010000005">
    <property type="protein sequence ID" value="KAK6186659.1"/>
    <property type="molecule type" value="Genomic_DNA"/>
</dbReference>
<evidence type="ECO:0000313" key="1">
    <source>
        <dbReference type="EMBL" id="KAK6186659.1"/>
    </source>
</evidence>
<protein>
    <submittedName>
        <fullName evidence="1">Uncharacterized protein</fullName>
    </submittedName>
</protein>
<sequence length="291" mass="29873">MKYASVVLRLIIESPATSKHAPLALAALSAPSTTTFSEPIATSTPIPTAPSIAPNAVEPLALEPMPTPGPMQTPAPVPAIVYTSAHVPNSAAPVATAASMPTKAPTQIQTAPVVAPIARTVLKHMPIPVPAFVYTQAPLPNSAVSVAKAAPTPTQAPATTSIQTAPAIATTALEIMPTQTPAQVPSILYTPAPVATAAPVPIPTQAPTPIQTAPALEPMPTPAPTETPAQVPAIVYTSAPVPNSASPVATRAPKPTQAATPELDFRYWQPYLTWTMCNKPVLLQSVVVALR</sequence>
<dbReference type="Proteomes" id="UP001347796">
    <property type="component" value="Unassembled WGS sequence"/>
</dbReference>
<accession>A0AAN8PZB4</accession>
<evidence type="ECO:0000313" key="2">
    <source>
        <dbReference type="Proteomes" id="UP001347796"/>
    </source>
</evidence>
<comment type="caution">
    <text evidence="1">The sequence shown here is derived from an EMBL/GenBank/DDBJ whole genome shotgun (WGS) entry which is preliminary data.</text>
</comment>
<reference evidence="1 2" key="1">
    <citation type="submission" date="2024-01" db="EMBL/GenBank/DDBJ databases">
        <title>The genome of the rayed Mediterranean limpet Patella caerulea (Linnaeus, 1758).</title>
        <authorList>
            <person name="Anh-Thu Weber A."/>
            <person name="Halstead-Nussloch G."/>
        </authorList>
    </citation>
    <scope>NUCLEOTIDE SEQUENCE [LARGE SCALE GENOMIC DNA]</scope>
    <source>
        <strain evidence="1">AATW-2023a</strain>
        <tissue evidence="1">Whole specimen</tissue>
    </source>
</reference>
<gene>
    <name evidence="1" type="ORF">SNE40_005945</name>
</gene>
<keyword evidence="2" id="KW-1185">Reference proteome</keyword>
<name>A0AAN8PZB4_PATCE</name>